<protein>
    <submittedName>
        <fullName evidence="2">Xylose isomerase-like protein</fullName>
    </submittedName>
</protein>
<dbReference type="Pfam" id="PF01261">
    <property type="entry name" value="AP_endonuc_2"/>
    <property type="match status" value="1"/>
</dbReference>
<dbReference type="Gene3D" id="3.20.20.150">
    <property type="entry name" value="Divalent-metal-dependent TIM barrel enzymes"/>
    <property type="match status" value="1"/>
</dbReference>
<dbReference type="GO" id="GO:0016853">
    <property type="term" value="F:isomerase activity"/>
    <property type="evidence" value="ECO:0007669"/>
    <property type="project" value="UniProtKB-KW"/>
</dbReference>
<keyword evidence="3" id="KW-1185">Reference proteome</keyword>
<dbReference type="OrthoDB" id="5360893at2759"/>
<dbReference type="AlphaFoldDB" id="A0A6A6HJH3"/>
<dbReference type="SUPFAM" id="SSF51658">
    <property type="entry name" value="Xylose isomerase-like"/>
    <property type="match status" value="1"/>
</dbReference>
<keyword evidence="2" id="KW-0413">Isomerase</keyword>
<dbReference type="EMBL" id="ML991779">
    <property type="protein sequence ID" value="KAF2237673.1"/>
    <property type="molecule type" value="Genomic_DNA"/>
</dbReference>
<dbReference type="InterPro" id="IPR050312">
    <property type="entry name" value="IolE/XylAMocC-like"/>
</dbReference>
<reference evidence="2" key="1">
    <citation type="journal article" date="2020" name="Stud. Mycol.">
        <title>101 Dothideomycetes genomes: a test case for predicting lifestyles and emergence of pathogens.</title>
        <authorList>
            <person name="Haridas S."/>
            <person name="Albert R."/>
            <person name="Binder M."/>
            <person name="Bloem J."/>
            <person name="Labutti K."/>
            <person name="Salamov A."/>
            <person name="Andreopoulos B."/>
            <person name="Baker S."/>
            <person name="Barry K."/>
            <person name="Bills G."/>
            <person name="Bluhm B."/>
            <person name="Cannon C."/>
            <person name="Castanera R."/>
            <person name="Culley D."/>
            <person name="Daum C."/>
            <person name="Ezra D."/>
            <person name="Gonzalez J."/>
            <person name="Henrissat B."/>
            <person name="Kuo A."/>
            <person name="Liang C."/>
            <person name="Lipzen A."/>
            <person name="Lutzoni F."/>
            <person name="Magnuson J."/>
            <person name="Mondo S."/>
            <person name="Nolan M."/>
            <person name="Ohm R."/>
            <person name="Pangilinan J."/>
            <person name="Park H.-J."/>
            <person name="Ramirez L."/>
            <person name="Alfaro M."/>
            <person name="Sun H."/>
            <person name="Tritt A."/>
            <person name="Yoshinaga Y."/>
            <person name="Zwiers L.-H."/>
            <person name="Turgeon B."/>
            <person name="Goodwin S."/>
            <person name="Spatafora J."/>
            <person name="Crous P."/>
            <person name="Grigoriev I."/>
        </authorList>
    </citation>
    <scope>NUCLEOTIDE SEQUENCE</scope>
    <source>
        <strain evidence="2">Tuck. ex Michener</strain>
    </source>
</reference>
<accession>A0A6A6HJH3</accession>
<dbReference type="PANTHER" id="PTHR12110">
    <property type="entry name" value="HYDROXYPYRUVATE ISOMERASE"/>
    <property type="match status" value="1"/>
</dbReference>
<evidence type="ECO:0000313" key="3">
    <source>
        <dbReference type="Proteomes" id="UP000800092"/>
    </source>
</evidence>
<feature type="domain" description="Xylose isomerase-like TIM barrel" evidence="1">
    <location>
        <begin position="32"/>
        <end position="318"/>
    </location>
</feature>
<dbReference type="PANTHER" id="PTHR12110:SF56">
    <property type="entry name" value="DEHYDRATASE, PUTATIVE (AFU_ORTHOLOGUE AFUA_6G08740)-RELATED"/>
    <property type="match status" value="1"/>
</dbReference>
<name>A0A6A6HJH3_VIRVR</name>
<dbReference type="InterPro" id="IPR036237">
    <property type="entry name" value="Xyl_isomerase-like_sf"/>
</dbReference>
<sequence>MSLSLSSLEEIPICYASCSIGCKPEDTLPKKLDAIASAGFQAIELSMPDLLSFASLHLRHDVGPYDFDDLGSAAKVVKTMCDAKGLKILILQPFANFEGWKEGSEERIDAFTRARGWVEIMKVCGTDMLQVGSSDTPTEKIGNDRTRFINDLRELADMLAPHKFRIAYENWCWSTHAPDWHDVWDIVQKVNRPNIGLCLDTFQSAGGEWADPTTPSGMLETKPREQVEREWKQSLEKLCMTVPKDKIYFLQISDAYKPKQPFDKEPDQSGTRPRGRWSHDFRPLPFEGYLPVVDFTKAVLKTGFRGWFSYEIFDGGPDGKGKEYDMVPFARKAMECQKRLLQECTEE</sequence>
<evidence type="ECO:0000259" key="1">
    <source>
        <dbReference type="Pfam" id="PF01261"/>
    </source>
</evidence>
<gene>
    <name evidence="2" type="ORF">EV356DRAFT_382913</name>
</gene>
<dbReference type="Proteomes" id="UP000800092">
    <property type="component" value="Unassembled WGS sequence"/>
</dbReference>
<dbReference type="InterPro" id="IPR013022">
    <property type="entry name" value="Xyl_isomerase-like_TIM-brl"/>
</dbReference>
<proteinExistence type="predicted"/>
<evidence type="ECO:0000313" key="2">
    <source>
        <dbReference type="EMBL" id="KAF2237673.1"/>
    </source>
</evidence>
<organism evidence="2 3">
    <name type="scientific">Viridothelium virens</name>
    <name type="common">Speckled blister lichen</name>
    <name type="synonym">Trypethelium virens</name>
    <dbReference type="NCBI Taxonomy" id="1048519"/>
    <lineage>
        <taxon>Eukaryota</taxon>
        <taxon>Fungi</taxon>
        <taxon>Dikarya</taxon>
        <taxon>Ascomycota</taxon>
        <taxon>Pezizomycotina</taxon>
        <taxon>Dothideomycetes</taxon>
        <taxon>Dothideomycetes incertae sedis</taxon>
        <taxon>Trypetheliales</taxon>
        <taxon>Trypetheliaceae</taxon>
        <taxon>Viridothelium</taxon>
    </lineage>
</organism>